<comment type="caution">
    <text evidence="1">The sequence shown here is derived from an EMBL/GenBank/DDBJ whole genome shotgun (WGS) entry which is preliminary data.</text>
</comment>
<gene>
    <name evidence="1" type="ORF">HPB49_019978</name>
</gene>
<reference evidence="1" key="1">
    <citation type="submission" date="2020-05" db="EMBL/GenBank/DDBJ databases">
        <title>Large-scale comparative analyses of tick genomes elucidate their genetic diversity and vector capacities.</title>
        <authorList>
            <person name="Jia N."/>
            <person name="Wang J."/>
            <person name="Shi W."/>
            <person name="Du L."/>
            <person name="Sun Y."/>
            <person name="Zhan W."/>
            <person name="Jiang J."/>
            <person name="Wang Q."/>
            <person name="Zhang B."/>
            <person name="Ji P."/>
            <person name="Sakyi L.B."/>
            <person name="Cui X."/>
            <person name="Yuan T."/>
            <person name="Jiang B."/>
            <person name="Yang W."/>
            <person name="Lam T.T.-Y."/>
            <person name="Chang Q."/>
            <person name="Ding S."/>
            <person name="Wang X."/>
            <person name="Zhu J."/>
            <person name="Ruan X."/>
            <person name="Zhao L."/>
            <person name="Wei J."/>
            <person name="Que T."/>
            <person name="Du C."/>
            <person name="Cheng J."/>
            <person name="Dai P."/>
            <person name="Han X."/>
            <person name="Huang E."/>
            <person name="Gao Y."/>
            <person name="Liu J."/>
            <person name="Shao H."/>
            <person name="Ye R."/>
            <person name="Li L."/>
            <person name="Wei W."/>
            <person name="Wang X."/>
            <person name="Wang C."/>
            <person name="Yang T."/>
            <person name="Huo Q."/>
            <person name="Li W."/>
            <person name="Guo W."/>
            <person name="Chen H."/>
            <person name="Zhou L."/>
            <person name="Ni X."/>
            <person name="Tian J."/>
            <person name="Zhou Y."/>
            <person name="Sheng Y."/>
            <person name="Liu T."/>
            <person name="Pan Y."/>
            <person name="Xia L."/>
            <person name="Li J."/>
            <person name="Zhao F."/>
            <person name="Cao W."/>
        </authorList>
    </citation>
    <scope>NUCLEOTIDE SEQUENCE</scope>
    <source>
        <strain evidence="1">Dsil-2018</strain>
    </source>
</reference>
<sequence>MGSSSGIWVFGYGSLVWNPGFDFVRSQIGYIRGYDRRFWQGNDKHRGTPEKTDEAKKMKIHDGAALRARVALNKSPVVIGEEKSGLGVGASRFGVIQWR</sequence>
<evidence type="ECO:0000313" key="1">
    <source>
        <dbReference type="EMBL" id="KAH7933974.1"/>
    </source>
</evidence>
<accession>A0ACB8C544</accession>
<organism evidence="1 2">
    <name type="scientific">Dermacentor silvarum</name>
    <name type="common">Tick</name>
    <dbReference type="NCBI Taxonomy" id="543639"/>
    <lineage>
        <taxon>Eukaryota</taxon>
        <taxon>Metazoa</taxon>
        <taxon>Ecdysozoa</taxon>
        <taxon>Arthropoda</taxon>
        <taxon>Chelicerata</taxon>
        <taxon>Arachnida</taxon>
        <taxon>Acari</taxon>
        <taxon>Parasitiformes</taxon>
        <taxon>Ixodida</taxon>
        <taxon>Ixodoidea</taxon>
        <taxon>Ixodidae</taxon>
        <taxon>Rhipicephalinae</taxon>
        <taxon>Dermacentor</taxon>
    </lineage>
</organism>
<keyword evidence="2" id="KW-1185">Reference proteome</keyword>
<evidence type="ECO:0000313" key="2">
    <source>
        <dbReference type="Proteomes" id="UP000821865"/>
    </source>
</evidence>
<name>A0ACB8C544_DERSI</name>
<dbReference type="EMBL" id="CM023478">
    <property type="protein sequence ID" value="KAH7933974.1"/>
    <property type="molecule type" value="Genomic_DNA"/>
</dbReference>
<protein>
    <submittedName>
        <fullName evidence="1">Uncharacterized protein</fullName>
    </submittedName>
</protein>
<proteinExistence type="predicted"/>
<dbReference type="Proteomes" id="UP000821865">
    <property type="component" value="Chromosome 9"/>
</dbReference>